<proteinExistence type="predicted"/>
<name>A0A8J2MH76_9HEXA</name>
<organism evidence="1 2">
    <name type="scientific">Allacma fusca</name>
    <dbReference type="NCBI Taxonomy" id="39272"/>
    <lineage>
        <taxon>Eukaryota</taxon>
        <taxon>Metazoa</taxon>
        <taxon>Ecdysozoa</taxon>
        <taxon>Arthropoda</taxon>
        <taxon>Hexapoda</taxon>
        <taxon>Collembola</taxon>
        <taxon>Symphypleona</taxon>
        <taxon>Sminthuridae</taxon>
        <taxon>Allacma</taxon>
    </lineage>
</organism>
<dbReference type="EMBL" id="CAJVCH010571767">
    <property type="protein sequence ID" value="CAG7838476.1"/>
    <property type="molecule type" value="Genomic_DNA"/>
</dbReference>
<comment type="caution">
    <text evidence="1">The sequence shown here is derived from an EMBL/GenBank/DDBJ whole genome shotgun (WGS) entry which is preliminary data.</text>
</comment>
<sequence length="88" mass="9841">MKLLPSLCYAKCSLTNATLTQPLSNSTSSLTNQLSTLVINYISADDSDPTLQDGNLFFLLVPGFSEDLFFFTKKSAMVKPYHDYFECK</sequence>
<keyword evidence="2" id="KW-1185">Reference proteome</keyword>
<evidence type="ECO:0000313" key="2">
    <source>
        <dbReference type="Proteomes" id="UP000708208"/>
    </source>
</evidence>
<dbReference type="AlphaFoldDB" id="A0A8J2MH76"/>
<protein>
    <submittedName>
        <fullName evidence="1">Uncharacterized protein</fullName>
    </submittedName>
</protein>
<gene>
    <name evidence="1" type="ORF">AFUS01_LOCUS47445</name>
</gene>
<evidence type="ECO:0000313" key="1">
    <source>
        <dbReference type="EMBL" id="CAG7838476.1"/>
    </source>
</evidence>
<reference evidence="1" key="1">
    <citation type="submission" date="2021-06" db="EMBL/GenBank/DDBJ databases">
        <authorList>
            <person name="Hodson N. C."/>
            <person name="Mongue J. A."/>
            <person name="Jaron S. K."/>
        </authorList>
    </citation>
    <scope>NUCLEOTIDE SEQUENCE</scope>
</reference>
<dbReference type="Proteomes" id="UP000708208">
    <property type="component" value="Unassembled WGS sequence"/>
</dbReference>
<accession>A0A8J2MH76</accession>